<dbReference type="RefSeq" id="WP_082841124.1">
    <property type="nucleotide sequence ID" value="NZ_LR593886.1"/>
</dbReference>
<proteinExistence type="predicted"/>
<accession>A0A6P2CVC1</accession>
<dbReference type="KEGG" id="gms:SOIL9_48050"/>
<evidence type="ECO:0000256" key="1">
    <source>
        <dbReference type="SAM" id="Phobius"/>
    </source>
</evidence>
<organism evidence="2 3">
    <name type="scientific">Gemmata massiliana</name>
    <dbReference type="NCBI Taxonomy" id="1210884"/>
    <lineage>
        <taxon>Bacteria</taxon>
        <taxon>Pseudomonadati</taxon>
        <taxon>Planctomycetota</taxon>
        <taxon>Planctomycetia</taxon>
        <taxon>Gemmatales</taxon>
        <taxon>Gemmataceae</taxon>
        <taxon>Gemmata</taxon>
    </lineage>
</organism>
<evidence type="ECO:0000313" key="2">
    <source>
        <dbReference type="EMBL" id="VTR92909.1"/>
    </source>
</evidence>
<dbReference type="EMBL" id="LR593886">
    <property type="protein sequence ID" value="VTR92909.1"/>
    <property type="molecule type" value="Genomic_DNA"/>
</dbReference>
<keyword evidence="1" id="KW-0472">Membrane</keyword>
<evidence type="ECO:0000313" key="3">
    <source>
        <dbReference type="Proteomes" id="UP000464178"/>
    </source>
</evidence>
<feature type="transmembrane region" description="Helical" evidence="1">
    <location>
        <begin position="6"/>
        <end position="30"/>
    </location>
</feature>
<name>A0A6P2CVC1_9BACT</name>
<keyword evidence="1" id="KW-0812">Transmembrane</keyword>
<keyword evidence="3" id="KW-1185">Reference proteome</keyword>
<reference evidence="2 3" key="1">
    <citation type="submission" date="2019-05" db="EMBL/GenBank/DDBJ databases">
        <authorList>
            <consortium name="Science for Life Laboratories"/>
        </authorList>
    </citation>
    <scope>NUCLEOTIDE SEQUENCE [LARGE SCALE GENOMIC DNA]</scope>
    <source>
        <strain evidence="2">Soil9</strain>
    </source>
</reference>
<dbReference type="Proteomes" id="UP000464178">
    <property type="component" value="Chromosome"/>
</dbReference>
<feature type="transmembrane region" description="Helical" evidence="1">
    <location>
        <begin position="42"/>
        <end position="64"/>
    </location>
</feature>
<dbReference type="AlphaFoldDB" id="A0A6P2CVC1"/>
<keyword evidence="1" id="KW-1133">Transmembrane helix</keyword>
<protein>
    <submittedName>
        <fullName evidence="2">Uncharacterized protein</fullName>
    </submittedName>
</protein>
<gene>
    <name evidence="2" type="ORF">SOIL9_48050</name>
</gene>
<sequence length="71" mass="7308">MSGPELFLSVIAAYALAGSAFAVAFITVGVGRLDPAARGTSWRFRALIFPGSAALWPVLAVKWARANGGAS</sequence>